<evidence type="ECO:0000313" key="3">
    <source>
        <dbReference type="WBParaSite" id="BPAG_0000715001-mRNA-1"/>
    </source>
</evidence>
<dbReference type="AlphaFoldDB" id="A0A0N4TG12"/>
<reference evidence="3" key="1">
    <citation type="submission" date="2017-02" db="UniProtKB">
        <authorList>
            <consortium name="WormBaseParasite"/>
        </authorList>
    </citation>
    <scope>IDENTIFICATION</scope>
</reference>
<gene>
    <name evidence="1" type="ORF">BPAG_LOCUS7114</name>
</gene>
<accession>A0A0N4TG12</accession>
<dbReference type="EMBL" id="UZAD01007557">
    <property type="protein sequence ID" value="VDN88300.1"/>
    <property type="molecule type" value="Genomic_DNA"/>
</dbReference>
<sequence length="65" mass="7564">MEPLPLSTICLGVLFPVVSEVNMLPAPFQLRFAWARYVLSRGYQALHLGTEYFRKYKLLEILEMC</sequence>
<protein>
    <submittedName>
        <fullName evidence="3">Secreted protein</fullName>
    </submittedName>
</protein>
<evidence type="ECO:0000313" key="2">
    <source>
        <dbReference type="Proteomes" id="UP000278627"/>
    </source>
</evidence>
<dbReference type="STRING" id="6280.A0A0N4TG12"/>
<proteinExistence type="predicted"/>
<reference evidence="1 2" key="2">
    <citation type="submission" date="2018-11" db="EMBL/GenBank/DDBJ databases">
        <authorList>
            <consortium name="Pathogen Informatics"/>
        </authorList>
    </citation>
    <scope>NUCLEOTIDE SEQUENCE [LARGE SCALE GENOMIC DNA]</scope>
</reference>
<organism evidence="3">
    <name type="scientific">Brugia pahangi</name>
    <name type="common">Filarial nematode worm</name>
    <dbReference type="NCBI Taxonomy" id="6280"/>
    <lineage>
        <taxon>Eukaryota</taxon>
        <taxon>Metazoa</taxon>
        <taxon>Ecdysozoa</taxon>
        <taxon>Nematoda</taxon>
        <taxon>Chromadorea</taxon>
        <taxon>Rhabditida</taxon>
        <taxon>Spirurina</taxon>
        <taxon>Spiruromorpha</taxon>
        <taxon>Filarioidea</taxon>
        <taxon>Onchocercidae</taxon>
        <taxon>Brugia</taxon>
    </lineage>
</organism>
<dbReference type="Proteomes" id="UP000278627">
    <property type="component" value="Unassembled WGS sequence"/>
</dbReference>
<name>A0A0N4TG12_BRUPA</name>
<keyword evidence="2" id="KW-1185">Reference proteome</keyword>
<evidence type="ECO:0000313" key="1">
    <source>
        <dbReference type="EMBL" id="VDN88300.1"/>
    </source>
</evidence>
<dbReference type="WBParaSite" id="BPAG_0000715001-mRNA-1">
    <property type="protein sequence ID" value="BPAG_0000715001-mRNA-1"/>
    <property type="gene ID" value="BPAG_0000715001"/>
</dbReference>